<feature type="compositionally biased region" description="Gly residues" evidence="1">
    <location>
        <begin position="351"/>
        <end position="383"/>
    </location>
</feature>
<dbReference type="RefSeq" id="XP_070864456.1">
    <property type="nucleotide sequence ID" value="XM_071013583.1"/>
</dbReference>
<proteinExistence type="predicted"/>
<evidence type="ECO:0000259" key="2">
    <source>
        <dbReference type="PROSITE" id="PS51397"/>
    </source>
</evidence>
<feature type="compositionally biased region" description="Basic and acidic residues" evidence="1">
    <location>
        <begin position="327"/>
        <end position="350"/>
    </location>
</feature>
<evidence type="ECO:0000313" key="4">
    <source>
        <dbReference type="Proteomes" id="UP001600064"/>
    </source>
</evidence>
<gene>
    <name evidence="3" type="ORF">VTJ83DRAFT_6829</name>
</gene>
<feature type="region of interest" description="Disordered" evidence="1">
    <location>
        <begin position="315"/>
        <end position="429"/>
    </location>
</feature>
<feature type="compositionally biased region" description="Low complexity" evidence="1">
    <location>
        <begin position="1"/>
        <end position="23"/>
    </location>
</feature>
<dbReference type="InterPro" id="IPR013536">
    <property type="entry name" value="WLM_dom"/>
</dbReference>
<sequence length="429" mass="46247">MTSDNAPSAAQAAAAEPATLSSPDVAATPDVATTPDDKPTVDITIKFPPEKHNHTWSFPPTDTFEDLIQALSCQFPNYDWSKAKALPEKRPAGGSLKPLYTPAADSSLLLSALHLATLRILAPQTTALSILQAQRDAAVAWKARRQQMRAHQARHAARPTPTAGVAASHISTLFSSSSSPAADGEYTFQTLRPLPHLPNAQHALTLLRRLAADPGIRAVMRQHRFRVGLLTEMDPAAHTSATHEGVTRILGLNRNRGQVIELRLRTDAYDGWRDYRGVRRTLCHELTHNVHSEHDADFWRLCRQLEREVERADYWGNGGRTVGEDGEYYRPPEDERERSPDEEGMVEDHGGWFGGTYVLGGGEGGESGSGSSGSGGSGGGGETRGLSARELRARAAEMRARAEGPAKQDGGGSGGSPEEAKESTSGSKE</sequence>
<feature type="region of interest" description="Disordered" evidence="1">
    <location>
        <begin position="1"/>
        <end position="40"/>
    </location>
</feature>
<dbReference type="EMBL" id="JAZGUE010000006">
    <property type="protein sequence ID" value="KAL2265729.1"/>
    <property type="molecule type" value="Genomic_DNA"/>
</dbReference>
<feature type="compositionally biased region" description="Basic and acidic residues" evidence="1">
    <location>
        <begin position="418"/>
        <end position="429"/>
    </location>
</feature>
<feature type="compositionally biased region" description="Basic and acidic residues" evidence="1">
    <location>
        <begin position="387"/>
        <end position="406"/>
    </location>
</feature>
<evidence type="ECO:0000313" key="3">
    <source>
        <dbReference type="EMBL" id="KAL2265729.1"/>
    </source>
</evidence>
<evidence type="ECO:0000256" key="1">
    <source>
        <dbReference type="SAM" id="MobiDB-lite"/>
    </source>
</evidence>
<dbReference type="GeneID" id="98128227"/>
<organism evidence="3 4">
    <name type="scientific">Remersonia thermophila</name>
    <dbReference type="NCBI Taxonomy" id="72144"/>
    <lineage>
        <taxon>Eukaryota</taxon>
        <taxon>Fungi</taxon>
        <taxon>Dikarya</taxon>
        <taxon>Ascomycota</taxon>
        <taxon>Pezizomycotina</taxon>
        <taxon>Sordariomycetes</taxon>
        <taxon>Sordariomycetidae</taxon>
        <taxon>Sordariales</taxon>
        <taxon>Sordariales incertae sedis</taxon>
        <taxon>Remersonia</taxon>
    </lineage>
</organism>
<dbReference type="Proteomes" id="UP001600064">
    <property type="component" value="Unassembled WGS sequence"/>
</dbReference>
<name>A0ABR4D6R3_9PEZI</name>
<dbReference type="PROSITE" id="PS51397">
    <property type="entry name" value="WLM"/>
    <property type="match status" value="1"/>
</dbReference>
<dbReference type="Pfam" id="PF08325">
    <property type="entry name" value="WLM"/>
    <property type="match status" value="1"/>
</dbReference>
<dbReference type="PANTHER" id="PTHR47795">
    <property type="entry name" value="UBIQUITIN AND WLM DOMAIN-CONTAINING METALLOPROTEASE SPCC1442.07C"/>
    <property type="match status" value="1"/>
</dbReference>
<feature type="domain" description="WLM" evidence="2">
    <location>
        <begin position="179"/>
        <end position="401"/>
    </location>
</feature>
<protein>
    <recommendedName>
        <fullName evidence="2">WLM domain-containing protein</fullName>
    </recommendedName>
</protein>
<accession>A0ABR4D6R3</accession>
<comment type="caution">
    <text evidence="3">The sequence shown here is derived from an EMBL/GenBank/DDBJ whole genome shotgun (WGS) entry which is preliminary data.</text>
</comment>
<reference evidence="3 4" key="1">
    <citation type="journal article" date="2024" name="Commun. Biol.">
        <title>Comparative genomic analysis of thermophilic fungi reveals convergent evolutionary adaptations and gene losses.</title>
        <authorList>
            <person name="Steindorff A.S."/>
            <person name="Aguilar-Pontes M.V."/>
            <person name="Robinson A.J."/>
            <person name="Andreopoulos B."/>
            <person name="LaButti K."/>
            <person name="Kuo A."/>
            <person name="Mondo S."/>
            <person name="Riley R."/>
            <person name="Otillar R."/>
            <person name="Haridas S."/>
            <person name="Lipzen A."/>
            <person name="Grimwood J."/>
            <person name="Schmutz J."/>
            <person name="Clum A."/>
            <person name="Reid I.D."/>
            <person name="Moisan M.C."/>
            <person name="Butler G."/>
            <person name="Nguyen T.T.M."/>
            <person name="Dewar K."/>
            <person name="Conant G."/>
            <person name="Drula E."/>
            <person name="Henrissat B."/>
            <person name="Hansel C."/>
            <person name="Singer S."/>
            <person name="Hutchinson M.I."/>
            <person name="de Vries R.P."/>
            <person name="Natvig D.O."/>
            <person name="Powell A.J."/>
            <person name="Tsang A."/>
            <person name="Grigoriev I.V."/>
        </authorList>
    </citation>
    <scope>NUCLEOTIDE SEQUENCE [LARGE SCALE GENOMIC DNA]</scope>
    <source>
        <strain evidence="3 4">ATCC 22073</strain>
    </source>
</reference>
<keyword evidence="4" id="KW-1185">Reference proteome</keyword>
<dbReference type="PANTHER" id="PTHR47795:SF1">
    <property type="entry name" value="DNA-DEPENDENT METALLOPROTEASE WSS1 HOMOLOG 2"/>
    <property type="match status" value="1"/>
</dbReference>